<dbReference type="InterPro" id="IPR002777">
    <property type="entry name" value="PFD_beta-like"/>
</dbReference>
<dbReference type="SUPFAM" id="SSF46579">
    <property type="entry name" value="Prefoldin"/>
    <property type="match status" value="1"/>
</dbReference>
<feature type="coiled-coil region" evidence="3">
    <location>
        <begin position="79"/>
        <end position="113"/>
    </location>
</feature>
<protein>
    <recommendedName>
        <fullName evidence="6">Prefoldin subunit 6</fullName>
    </recommendedName>
</protein>
<dbReference type="Gene3D" id="1.10.287.370">
    <property type="match status" value="1"/>
</dbReference>
<keyword evidence="5" id="KW-1185">Reference proteome</keyword>
<dbReference type="OrthoDB" id="248120at2759"/>
<comment type="similarity">
    <text evidence="1">Belongs to the prefoldin subunit beta family.</text>
</comment>
<evidence type="ECO:0000256" key="2">
    <source>
        <dbReference type="ARBA" id="ARBA00023186"/>
    </source>
</evidence>
<reference evidence="5" key="1">
    <citation type="journal article" date="2014" name="BMC Genomics">
        <title>Genome characteristics reveal the impact of lichenization on lichen-forming fungus Endocarpon pusillum Hedwig (Verrucariales, Ascomycota).</title>
        <authorList>
            <person name="Wang Y.-Y."/>
            <person name="Liu B."/>
            <person name="Zhang X.-Y."/>
            <person name="Zhou Q.-M."/>
            <person name="Zhang T."/>
            <person name="Li H."/>
            <person name="Yu Y.-F."/>
            <person name="Zhang X.-L."/>
            <person name="Hao X.-Y."/>
            <person name="Wang M."/>
            <person name="Wang L."/>
            <person name="Wei J.-C."/>
        </authorList>
    </citation>
    <scope>NUCLEOTIDE SEQUENCE [LARGE SCALE GENOMIC DNA]</scope>
    <source>
        <strain evidence="5">Z07020 / HMAS-L-300199</strain>
    </source>
</reference>
<evidence type="ECO:0008006" key="6">
    <source>
        <dbReference type="Google" id="ProtNLM"/>
    </source>
</evidence>
<evidence type="ECO:0000256" key="1">
    <source>
        <dbReference type="ARBA" id="ARBA00008045"/>
    </source>
</evidence>
<dbReference type="GO" id="GO:0005737">
    <property type="term" value="C:cytoplasm"/>
    <property type="evidence" value="ECO:0007669"/>
    <property type="project" value="TreeGrafter"/>
</dbReference>
<dbReference type="InterPro" id="IPR009053">
    <property type="entry name" value="Prefoldin"/>
</dbReference>
<keyword evidence="2" id="KW-0143">Chaperone</keyword>
<dbReference type="GO" id="GO:0051131">
    <property type="term" value="P:chaperone-mediated protein complex assembly"/>
    <property type="evidence" value="ECO:0007669"/>
    <property type="project" value="TreeGrafter"/>
</dbReference>
<dbReference type="EMBL" id="KE720896">
    <property type="protein sequence ID" value="ERF74115.1"/>
    <property type="molecule type" value="Genomic_DNA"/>
</dbReference>
<gene>
    <name evidence="4" type="ORF">EPUS_06384</name>
</gene>
<dbReference type="CDD" id="cd23161">
    <property type="entry name" value="Prefoldin_6"/>
    <property type="match status" value="1"/>
</dbReference>
<dbReference type="GO" id="GO:0051082">
    <property type="term" value="F:unfolded protein binding"/>
    <property type="evidence" value="ECO:0007669"/>
    <property type="project" value="InterPro"/>
</dbReference>
<dbReference type="GO" id="GO:0016272">
    <property type="term" value="C:prefoldin complex"/>
    <property type="evidence" value="ECO:0007669"/>
    <property type="project" value="InterPro"/>
</dbReference>
<keyword evidence="3" id="KW-0175">Coiled coil</keyword>
<proteinExistence type="inferred from homology"/>
<name>U1HU14_ENDPU</name>
<dbReference type="eggNOG" id="KOG3478">
    <property type="taxonomic scope" value="Eukaryota"/>
</dbReference>
<dbReference type="HOGENOM" id="CLU_125172_1_0_1"/>
<dbReference type="OMA" id="VQTEFAQ"/>
<accession>U1HU14</accession>
<dbReference type="GeneID" id="19241326"/>
<dbReference type="Pfam" id="PF01920">
    <property type="entry name" value="Prefoldin_2"/>
    <property type="match status" value="1"/>
</dbReference>
<dbReference type="GO" id="GO:0051087">
    <property type="term" value="F:protein-folding chaperone binding"/>
    <property type="evidence" value="ECO:0007669"/>
    <property type="project" value="TreeGrafter"/>
</dbReference>
<dbReference type="GO" id="GO:0006457">
    <property type="term" value="P:protein folding"/>
    <property type="evidence" value="ECO:0007669"/>
    <property type="project" value="InterPro"/>
</dbReference>
<evidence type="ECO:0000313" key="4">
    <source>
        <dbReference type="EMBL" id="ERF74115.1"/>
    </source>
</evidence>
<dbReference type="PANTHER" id="PTHR21431">
    <property type="entry name" value="PREFOLDIN SUBUNIT 6"/>
    <property type="match status" value="1"/>
</dbReference>
<dbReference type="AlphaFoldDB" id="U1HU14"/>
<sequence length="126" mass="14334">MAENQQKLQSLSNEYQQLQDDLQTTIAARQKLESQQEENRAVQKEFKTLSNDSNIYKLVGPVLLKQDRDDAKRTVDGRLEFIGKEIKRVEATIKELQEKGEKMRGELAALQQKVQMEQQSGAGKGA</sequence>
<organism evidence="4 5">
    <name type="scientific">Endocarpon pusillum (strain Z07020 / HMAS-L-300199)</name>
    <name type="common">Lichen-forming fungus</name>
    <dbReference type="NCBI Taxonomy" id="1263415"/>
    <lineage>
        <taxon>Eukaryota</taxon>
        <taxon>Fungi</taxon>
        <taxon>Dikarya</taxon>
        <taxon>Ascomycota</taxon>
        <taxon>Pezizomycotina</taxon>
        <taxon>Eurotiomycetes</taxon>
        <taxon>Chaetothyriomycetidae</taxon>
        <taxon>Verrucariales</taxon>
        <taxon>Verrucariaceae</taxon>
        <taxon>Endocarpon</taxon>
    </lineage>
</organism>
<evidence type="ECO:0000256" key="3">
    <source>
        <dbReference type="SAM" id="Coils"/>
    </source>
</evidence>
<dbReference type="FunFam" id="1.10.287.370:FF:000003">
    <property type="entry name" value="Prefoldin subunit 6"/>
    <property type="match status" value="1"/>
</dbReference>
<feature type="coiled-coil region" evidence="3">
    <location>
        <begin position="1"/>
        <end position="52"/>
    </location>
</feature>
<dbReference type="PANTHER" id="PTHR21431:SF0">
    <property type="entry name" value="PREFOLDIN SUBUNIT 6"/>
    <property type="match status" value="1"/>
</dbReference>
<dbReference type="RefSeq" id="XP_007800247.1">
    <property type="nucleotide sequence ID" value="XM_007802056.1"/>
</dbReference>
<evidence type="ECO:0000313" key="5">
    <source>
        <dbReference type="Proteomes" id="UP000019373"/>
    </source>
</evidence>
<dbReference type="Proteomes" id="UP000019373">
    <property type="component" value="Unassembled WGS sequence"/>
</dbReference>